<protein>
    <recommendedName>
        <fullName evidence="4">Anti-sigma-K factor rskA</fullName>
    </recommendedName>
</protein>
<reference evidence="3" key="1">
    <citation type="submission" date="2024-04" db="EMBL/GenBank/DDBJ databases">
        <authorList>
            <person name="Roder T."/>
            <person name="Oberhansli S."/>
            <person name="Kreuzer M."/>
        </authorList>
    </citation>
    <scope>NUCLEOTIDE SEQUENCE</scope>
    <source>
        <strain evidence="3">LWS13-1.2</strain>
    </source>
</reference>
<feature type="region of interest" description="Disordered" evidence="1">
    <location>
        <begin position="42"/>
        <end position="61"/>
    </location>
</feature>
<accession>A0AAU6SH14</accession>
<sequence>MLSEAETVELRQLGERFYSSDSDRHLSEEELARLRHLESQKVRPREVISEPPPESSNENGVALDAPLHRARPRWRGTLVAVTALVLGIVLGWLASNLVVGDHPEEAGRIPPELLRPATDEDFVNIDTDTAMVDPTTARFIASLDGMDIYLATDTEQSLMCILAARDGTVESAGCSGLDGGGAMASGVSESLTIVVGDPQSLGIPGAVVQLSETVAAIRRG</sequence>
<name>A0AAU6SH14_9MICO</name>
<dbReference type="RefSeq" id="WP_349426914.1">
    <property type="nucleotide sequence ID" value="NZ_CP151632.1"/>
</dbReference>
<evidence type="ECO:0008006" key="4">
    <source>
        <dbReference type="Google" id="ProtNLM"/>
    </source>
</evidence>
<evidence type="ECO:0000256" key="2">
    <source>
        <dbReference type="SAM" id="Phobius"/>
    </source>
</evidence>
<gene>
    <name evidence="3" type="ORF">MRBLWS13_003833</name>
</gene>
<keyword evidence="2" id="KW-0472">Membrane</keyword>
<evidence type="ECO:0000256" key="1">
    <source>
        <dbReference type="SAM" id="MobiDB-lite"/>
    </source>
</evidence>
<keyword evidence="2" id="KW-0812">Transmembrane</keyword>
<dbReference type="AlphaFoldDB" id="A0AAU6SH14"/>
<dbReference type="EMBL" id="CP151632">
    <property type="protein sequence ID" value="WZO36115.1"/>
    <property type="molecule type" value="Genomic_DNA"/>
</dbReference>
<proteinExistence type="predicted"/>
<keyword evidence="2" id="KW-1133">Transmembrane helix</keyword>
<organism evidence="3">
    <name type="scientific">Microbacterium sp. LWS13-1.2</name>
    <dbReference type="NCBI Taxonomy" id="3135264"/>
    <lineage>
        <taxon>Bacteria</taxon>
        <taxon>Bacillati</taxon>
        <taxon>Actinomycetota</taxon>
        <taxon>Actinomycetes</taxon>
        <taxon>Micrococcales</taxon>
        <taxon>Microbacteriaceae</taxon>
        <taxon>Microbacterium</taxon>
    </lineage>
</organism>
<feature type="transmembrane region" description="Helical" evidence="2">
    <location>
        <begin position="76"/>
        <end position="94"/>
    </location>
</feature>
<evidence type="ECO:0000313" key="3">
    <source>
        <dbReference type="EMBL" id="WZO36115.1"/>
    </source>
</evidence>